<name>A0ABP6UZ68_9PSEU</name>
<evidence type="ECO:0000313" key="2">
    <source>
        <dbReference type="Proteomes" id="UP001500689"/>
    </source>
</evidence>
<dbReference type="EMBL" id="BAAAZN010000001">
    <property type="protein sequence ID" value="GAA3523154.1"/>
    <property type="molecule type" value="Genomic_DNA"/>
</dbReference>
<evidence type="ECO:0000313" key="1">
    <source>
        <dbReference type="EMBL" id="GAA3523154.1"/>
    </source>
</evidence>
<organism evidence="1 2">
    <name type="scientific">Amycolatopsis ultiminotia</name>
    <dbReference type="NCBI Taxonomy" id="543629"/>
    <lineage>
        <taxon>Bacteria</taxon>
        <taxon>Bacillati</taxon>
        <taxon>Actinomycetota</taxon>
        <taxon>Actinomycetes</taxon>
        <taxon>Pseudonocardiales</taxon>
        <taxon>Pseudonocardiaceae</taxon>
        <taxon>Amycolatopsis</taxon>
    </lineage>
</organism>
<sequence length="111" mass="11568">MVDGYVTAAHCDHPETGCASAALAADTGRHGVAAQVEYQSGLEGYISAITAMLLDRAHQSGTELSVAEARKQAVALFCQTVGALVVSRAVAEVDPGLSDEVLTANRRQLKQ</sequence>
<dbReference type="Proteomes" id="UP001500689">
    <property type="component" value="Unassembled WGS sequence"/>
</dbReference>
<dbReference type="RefSeq" id="WP_344854235.1">
    <property type="nucleotide sequence ID" value="NZ_BAAAZN010000001.1"/>
</dbReference>
<dbReference type="InterPro" id="IPR036271">
    <property type="entry name" value="Tet_transcr_reg_TetR-rel_C_sf"/>
</dbReference>
<reference evidence="2" key="1">
    <citation type="journal article" date="2019" name="Int. J. Syst. Evol. Microbiol.">
        <title>The Global Catalogue of Microorganisms (GCM) 10K type strain sequencing project: providing services to taxonomists for standard genome sequencing and annotation.</title>
        <authorList>
            <consortium name="The Broad Institute Genomics Platform"/>
            <consortium name="The Broad Institute Genome Sequencing Center for Infectious Disease"/>
            <person name="Wu L."/>
            <person name="Ma J."/>
        </authorList>
    </citation>
    <scope>NUCLEOTIDE SEQUENCE [LARGE SCALE GENOMIC DNA]</scope>
    <source>
        <strain evidence="2">JCM 16898</strain>
    </source>
</reference>
<evidence type="ECO:0008006" key="3">
    <source>
        <dbReference type="Google" id="ProtNLM"/>
    </source>
</evidence>
<gene>
    <name evidence="1" type="ORF">GCM10022222_01380</name>
</gene>
<keyword evidence="2" id="KW-1185">Reference proteome</keyword>
<dbReference type="SUPFAM" id="SSF48498">
    <property type="entry name" value="Tetracyclin repressor-like, C-terminal domain"/>
    <property type="match status" value="1"/>
</dbReference>
<accession>A0ABP6UZ68</accession>
<comment type="caution">
    <text evidence="1">The sequence shown here is derived from an EMBL/GenBank/DDBJ whole genome shotgun (WGS) entry which is preliminary data.</text>
</comment>
<proteinExistence type="predicted"/>
<protein>
    <recommendedName>
        <fullName evidence="3">TetR family transcriptional regulator</fullName>
    </recommendedName>
</protein>
<dbReference type="Gene3D" id="1.10.357.10">
    <property type="entry name" value="Tetracycline Repressor, domain 2"/>
    <property type="match status" value="1"/>
</dbReference>